<keyword evidence="1" id="KW-0732">Signal</keyword>
<dbReference type="VEuPathDB" id="FungiDB:sscle_12g091940"/>
<proteinExistence type="predicted"/>
<feature type="signal peptide" evidence="1">
    <location>
        <begin position="1"/>
        <end position="17"/>
    </location>
</feature>
<feature type="chain" id="PRO_5010568136" evidence="1">
    <location>
        <begin position="18"/>
        <end position="62"/>
    </location>
</feature>
<name>A0A1D9QHL3_SCLS1</name>
<organism evidence="2 3">
    <name type="scientific">Sclerotinia sclerotiorum (strain ATCC 18683 / 1980 / Ss-1)</name>
    <name type="common">White mold</name>
    <name type="synonym">Whetzelinia sclerotiorum</name>
    <dbReference type="NCBI Taxonomy" id="665079"/>
    <lineage>
        <taxon>Eukaryota</taxon>
        <taxon>Fungi</taxon>
        <taxon>Dikarya</taxon>
        <taxon>Ascomycota</taxon>
        <taxon>Pezizomycotina</taxon>
        <taxon>Leotiomycetes</taxon>
        <taxon>Helotiales</taxon>
        <taxon>Sclerotiniaceae</taxon>
        <taxon>Sclerotinia</taxon>
    </lineage>
</organism>
<dbReference type="KEGG" id="ssl:SS1G_11728"/>
<accession>A0A1D9QHL3</accession>
<evidence type="ECO:0000313" key="2">
    <source>
        <dbReference type="EMBL" id="APA14424.1"/>
    </source>
</evidence>
<dbReference type="OrthoDB" id="4835952at2759"/>
<sequence>MQFTFITVISLIAVAIATPIFPLQPRQAPAIDASTASMSDAQGNVVGFDSKGVNQAAKNSGM</sequence>
<dbReference type="Proteomes" id="UP000177798">
    <property type="component" value="Chromosome 12"/>
</dbReference>
<protein>
    <submittedName>
        <fullName evidence="2">Uncharacterized protein</fullName>
    </submittedName>
</protein>
<evidence type="ECO:0000256" key="1">
    <source>
        <dbReference type="SAM" id="SignalP"/>
    </source>
</evidence>
<gene>
    <name evidence="2" type="ORF">sscle_12g091940</name>
</gene>
<dbReference type="AlphaFoldDB" id="A0A1D9QHL3"/>
<dbReference type="RefSeq" id="XP_001586699.1">
    <property type="nucleotide sequence ID" value="XM_001586649.1"/>
</dbReference>
<evidence type="ECO:0000313" key="3">
    <source>
        <dbReference type="Proteomes" id="UP000177798"/>
    </source>
</evidence>
<reference evidence="3" key="1">
    <citation type="journal article" date="2017" name="Genome Biol. Evol.">
        <title>The complete genome sequence of the phytopathogenic fungus Sclerotinia sclerotiorum reveals insights into the genome architecture of broad host range pathogens.</title>
        <authorList>
            <person name="Derbyshire M."/>
            <person name="Denton-Giles M."/>
            <person name="Hegedus D."/>
            <person name="Seifbarghy S."/>
            <person name="Rollins J."/>
            <person name="van Kan J."/>
            <person name="Seidl M.F."/>
            <person name="Faino L."/>
            <person name="Mbengue M."/>
            <person name="Navaud O."/>
            <person name="Raffaele S."/>
            <person name="Hammond-Kosack K."/>
            <person name="Heard S."/>
            <person name="Oliver R."/>
        </authorList>
    </citation>
    <scope>NUCLEOTIDE SEQUENCE [LARGE SCALE GENOMIC DNA]</scope>
    <source>
        <strain evidence="3">ATCC 18683 / 1980 / Ss-1</strain>
    </source>
</reference>
<dbReference type="EMBL" id="CP017825">
    <property type="protein sequence ID" value="APA14424.1"/>
    <property type="molecule type" value="Genomic_DNA"/>
</dbReference>